<name>A0ABP5H669_9ACTN</name>
<evidence type="ECO:0000313" key="2">
    <source>
        <dbReference type="EMBL" id="GAA2065187.1"/>
    </source>
</evidence>
<organism evidence="2 3">
    <name type="scientific">Streptomyces albiaxialis</name>
    <dbReference type="NCBI Taxonomy" id="329523"/>
    <lineage>
        <taxon>Bacteria</taxon>
        <taxon>Bacillati</taxon>
        <taxon>Actinomycetota</taxon>
        <taxon>Actinomycetes</taxon>
        <taxon>Kitasatosporales</taxon>
        <taxon>Streptomycetaceae</taxon>
        <taxon>Streptomyces</taxon>
    </lineage>
</organism>
<reference evidence="3" key="1">
    <citation type="journal article" date="2019" name="Int. J. Syst. Evol. Microbiol.">
        <title>The Global Catalogue of Microorganisms (GCM) 10K type strain sequencing project: providing services to taxonomists for standard genome sequencing and annotation.</title>
        <authorList>
            <consortium name="The Broad Institute Genomics Platform"/>
            <consortium name="The Broad Institute Genome Sequencing Center for Infectious Disease"/>
            <person name="Wu L."/>
            <person name="Ma J."/>
        </authorList>
    </citation>
    <scope>NUCLEOTIDE SEQUENCE [LARGE SCALE GENOMIC DNA]</scope>
    <source>
        <strain evidence="3">JCM 15478</strain>
    </source>
</reference>
<dbReference type="EMBL" id="BAAAPE010000002">
    <property type="protein sequence ID" value="GAA2065187.1"/>
    <property type="molecule type" value="Genomic_DNA"/>
</dbReference>
<proteinExistence type="predicted"/>
<dbReference type="RefSeq" id="WP_344524465.1">
    <property type="nucleotide sequence ID" value="NZ_BAAAPE010000002.1"/>
</dbReference>
<dbReference type="SMART" id="SM00347">
    <property type="entry name" value="HTH_MARR"/>
    <property type="match status" value="1"/>
</dbReference>
<protein>
    <submittedName>
        <fullName evidence="2">Helix-turn-helix domain-containing protein</fullName>
    </submittedName>
</protein>
<evidence type="ECO:0000259" key="1">
    <source>
        <dbReference type="SMART" id="SM00347"/>
    </source>
</evidence>
<dbReference type="InterPro" id="IPR036390">
    <property type="entry name" value="WH_DNA-bd_sf"/>
</dbReference>
<dbReference type="SUPFAM" id="SSF46785">
    <property type="entry name" value="Winged helix' DNA-binding domain"/>
    <property type="match status" value="1"/>
</dbReference>
<sequence length="170" mass="17846">MSRQPSPSPEGPHDDPYSLAVRLRAAAGDLVRAARSGDTLPPVQAAVLDLLDRRGPMTTADLAAARKVRHQTMAVTVKELVADGRLAAVQDADDGRKKVLHLTPAGSGALDADRQGRVHRLTEALAGALDDGELRDLAYALPLIDKVAAAMAHDTRTAAAPDRGPLTGAW</sequence>
<dbReference type="InterPro" id="IPR000835">
    <property type="entry name" value="HTH_MarR-typ"/>
</dbReference>
<dbReference type="Gene3D" id="1.10.10.10">
    <property type="entry name" value="Winged helix-like DNA-binding domain superfamily/Winged helix DNA-binding domain"/>
    <property type="match status" value="1"/>
</dbReference>
<dbReference type="Pfam" id="PF12802">
    <property type="entry name" value="MarR_2"/>
    <property type="match status" value="1"/>
</dbReference>
<dbReference type="PANTHER" id="PTHR39515:SF2">
    <property type="entry name" value="HTH-TYPE TRANSCRIPTIONAL REGULATOR RV0880"/>
    <property type="match status" value="1"/>
</dbReference>
<accession>A0ABP5H669</accession>
<dbReference type="InterPro" id="IPR036388">
    <property type="entry name" value="WH-like_DNA-bd_sf"/>
</dbReference>
<keyword evidence="3" id="KW-1185">Reference proteome</keyword>
<feature type="domain" description="HTH marR-type" evidence="1">
    <location>
        <begin position="33"/>
        <end position="133"/>
    </location>
</feature>
<dbReference type="Proteomes" id="UP001500016">
    <property type="component" value="Unassembled WGS sequence"/>
</dbReference>
<dbReference type="PANTHER" id="PTHR39515">
    <property type="entry name" value="CONSERVED PROTEIN"/>
    <property type="match status" value="1"/>
</dbReference>
<dbReference type="InterPro" id="IPR052526">
    <property type="entry name" value="HTH-type_Bedaq_tolerance"/>
</dbReference>
<comment type="caution">
    <text evidence="2">The sequence shown here is derived from an EMBL/GenBank/DDBJ whole genome shotgun (WGS) entry which is preliminary data.</text>
</comment>
<evidence type="ECO:0000313" key="3">
    <source>
        <dbReference type="Proteomes" id="UP001500016"/>
    </source>
</evidence>
<gene>
    <name evidence="2" type="ORF">GCM10009801_10300</name>
</gene>